<name>A0A2K5AQW8_9ARCH</name>
<dbReference type="Gene3D" id="2.30.30.30">
    <property type="match status" value="1"/>
</dbReference>
<keyword evidence="3 4" id="KW-0687">Ribonucleoprotein</keyword>
<comment type="similarity">
    <text evidence="1 4">Belongs to the universal ribosomal protein uL24 family.</text>
</comment>
<reference evidence="7" key="1">
    <citation type="submission" date="2018-01" db="EMBL/GenBank/DDBJ databases">
        <authorList>
            <person name="Kerou L M."/>
        </authorList>
    </citation>
    <scope>NUCLEOTIDE SEQUENCE [LARGE SCALE GENOMIC DNA]</scope>
    <source>
        <strain evidence="7">SCU2</strain>
    </source>
</reference>
<protein>
    <recommendedName>
        <fullName evidence="4">Large ribosomal subunit protein uL24</fullName>
    </recommendedName>
</protein>
<gene>
    <name evidence="6" type="primary">rpl24p</name>
    <name evidence="4" type="synonym">rpl24</name>
    <name evidence="6" type="ORF">NCAV_0821</name>
</gene>
<dbReference type="PROSITE" id="PS01108">
    <property type="entry name" value="RIBOSOMAL_L24"/>
    <property type="match status" value="1"/>
</dbReference>
<comment type="function">
    <text evidence="4">Located at the polypeptide exit tunnel on the outside of the subunit.</text>
</comment>
<feature type="domain" description="KOW" evidence="5">
    <location>
        <begin position="44"/>
        <end position="71"/>
    </location>
</feature>
<evidence type="ECO:0000256" key="3">
    <source>
        <dbReference type="ARBA" id="ARBA00023274"/>
    </source>
</evidence>
<dbReference type="PANTHER" id="PTHR11143">
    <property type="entry name" value="60S RIBOSOMAL PROTEIN L26 FAMILY MEMBER"/>
    <property type="match status" value="1"/>
</dbReference>
<keyword evidence="7" id="KW-1185">Reference proteome</keyword>
<dbReference type="SUPFAM" id="SSF50104">
    <property type="entry name" value="Translation proteins SH3-like domain"/>
    <property type="match status" value="1"/>
</dbReference>
<evidence type="ECO:0000256" key="4">
    <source>
        <dbReference type="HAMAP-Rule" id="MF_01326"/>
    </source>
</evidence>
<dbReference type="GO" id="GO:0015934">
    <property type="term" value="C:large ribosomal subunit"/>
    <property type="evidence" value="ECO:0007669"/>
    <property type="project" value="UniProtKB-UniRule"/>
</dbReference>
<dbReference type="Pfam" id="PF16906">
    <property type="entry name" value="Ribosomal_L26"/>
    <property type="match status" value="1"/>
</dbReference>
<dbReference type="InterPro" id="IPR005756">
    <property type="entry name" value="Ribosomal_uL24_euk/arc"/>
</dbReference>
<evidence type="ECO:0000256" key="1">
    <source>
        <dbReference type="ARBA" id="ARBA00010618"/>
    </source>
</evidence>
<dbReference type="InterPro" id="IPR014722">
    <property type="entry name" value="Rib_uL2_dom2"/>
</dbReference>
<organism evidence="6 7">
    <name type="scientific">Candidatus Nitrosocaldus cavascurensis</name>
    <dbReference type="NCBI Taxonomy" id="2058097"/>
    <lineage>
        <taxon>Archaea</taxon>
        <taxon>Nitrososphaerota</taxon>
        <taxon>Nitrososphaeria</taxon>
        <taxon>Candidatus Nitrosocaldales</taxon>
        <taxon>Candidatus Nitrosocaldaceae</taxon>
        <taxon>Candidatus Nitrosocaldus</taxon>
    </lineage>
</organism>
<dbReference type="CDD" id="cd06089">
    <property type="entry name" value="KOW_RPL26"/>
    <property type="match status" value="1"/>
</dbReference>
<dbReference type="AlphaFoldDB" id="A0A2K5AQW8"/>
<dbReference type="Proteomes" id="UP000236248">
    <property type="component" value="Chromosome NCAV"/>
</dbReference>
<comment type="function">
    <text evidence="4">One of two assembly initiator proteins, it binds directly to the 5'-end of the 23S rRNA, where it nucleates assembly of the 50S subunit.</text>
</comment>
<evidence type="ECO:0000259" key="5">
    <source>
        <dbReference type="SMART" id="SM00739"/>
    </source>
</evidence>
<dbReference type="Pfam" id="PF00467">
    <property type="entry name" value="KOW"/>
    <property type="match status" value="1"/>
</dbReference>
<evidence type="ECO:0000313" key="6">
    <source>
        <dbReference type="EMBL" id="SPC33999.1"/>
    </source>
</evidence>
<proteinExistence type="inferred from homology"/>
<dbReference type="HAMAP" id="MF_01326_A">
    <property type="entry name" value="Ribosomal_uL24_A"/>
    <property type="match status" value="1"/>
</dbReference>
<evidence type="ECO:0000313" key="7">
    <source>
        <dbReference type="Proteomes" id="UP000236248"/>
    </source>
</evidence>
<dbReference type="InterPro" id="IPR005825">
    <property type="entry name" value="Ribosomal_uL24_CS"/>
</dbReference>
<dbReference type="SMART" id="SM00739">
    <property type="entry name" value="KOW"/>
    <property type="match status" value="1"/>
</dbReference>
<dbReference type="NCBIfam" id="TIGR01080">
    <property type="entry name" value="rplX_A_E"/>
    <property type="match status" value="1"/>
</dbReference>
<dbReference type="GO" id="GO:0006412">
    <property type="term" value="P:translation"/>
    <property type="evidence" value="ECO:0007669"/>
    <property type="project" value="UniProtKB-UniRule"/>
</dbReference>
<keyword evidence="2 4" id="KW-0689">Ribosomal protein</keyword>
<dbReference type="GO" id="GO:0019843">
    <property type="term" value="F:rRNA binding"/>
    <property type="evidence" value="ECO:0007669"/>
    <property type="project" value="UniProtKB-UniRule"/>
</dbReference>
<dbReference type="GO" id="GO:0003735">
    <property type="term" value="F:structural constituent of ribosome"/>
    <property type="evidence" value="ECO:0007669"/>
    <property type="project" value="UniProtKB-UniRule"/>
</dbReference>
<dbReference type="EMBL" id="LT981265">
    <property type="protein sequence ID" value="SPC33999.1"/>
    <property type="molecule type" value="Genomic_DNA"/>
</dbReference>
<dbReference type="InterPro" id="IPR005824">
    <property type="entry name" value="KOW"/>
</dbReference>
<dbReference type="KEGG" id="ncv:NCAV_0821"/>
<keyword evidence="4" id="KW-0699">rRNA-binding</keyword>
<sequence>MICMKRSLARLKQIYSAPLHVRSKQVCSTLSEELRRQYGRRSVRVRKGDTVRVLRGEYKGVEGKVQRVHVKDGRLEIEGLQREKVRGDKVPVLVHASKVMVIALDMEDKMREAILRRGKDKQS</sequence>
<evidence type="ECO:0000256" key="2">
    <source>
        <dbReference type="ARBA" id="ARBA00022980"/>
    </source>
</evidence>
<comment type="subunit">
    <text evidence="4">Part of the 50S ribosomal subunit.</text>
</comment>
<dbReference type="InterPro" id="IPR008991">
    <property type="entry name" value="Translation_prot_SH3-like_sf"/>
</dbReference>
<accession>A0A2K5AQW8</accession>
<keyword evidence="4" id="KW-0694">RNA-binding</keyword>
<dbReference type="InterPro" id="IPR041988">
    <property type="entry name" value="Ribosomal_uL24_KOW"/>
</dbReference>